<dbReference type="CDD" id="cd15737">
    <property type="entry name" value="FYVE2_Vac1p_like"/>
    <property type="match status" value="1"/>
</dbReference>
<dbReference type="Pfam" id="PF11464">
    <property type="entry name" value="Rbsn"/>
    <property type="match status" value="1"/>
</dbReference>
<sequence length="525" mass="59563">MTEGDGRLLGSESPINENVGHSQVVTCPVCGKEVKSLRKLNAHLDNVHGFNDKHASDVESSRESSVVGLNTHPQDTTLGSNNKGKIKMKTAHWKKPVDGKSVCFECGHKLNARNGLINCRKCGELFCLNHCKNAIKLNESGEYDTTTNGIWFKCCNTCYTSREGYNDFGLSKDVTSAFKRIRNTKNEDGELISLQLENRLLRLINGIIKINVRHQYSILSALRIKPEISNLERSIVEWKDDQVALKCDICSQPFGLLMRKHHCRLCGLVVCDRETSRCSSEIPVLNLMSAAPDLAFENVESLKAISQLSADIRACSSCLRYVFAHRKLQFNKTLQLPEILKQYENLHNLEMIVVNLLPRFKKALETLHDNHPSEKNAVHNLAHLRRKLLQNLALYDKLSKRIVQLEVKSEAENKVQRSIALHASAFIEEKMLPLKKIPEVLNPTTDKVEVTKSSDLLFNNLTIAEVKKYREELMVLREQKYLVENMLNSAAKERRFEEAISLKSNLLEIDMNINDLETKLGDEGF</sequence>
<dbReference type="SMART" id="SM00734">
    <property type="entry name" value="ZnF_Rad18"/>
    <property type="match status" value="1"/>
</dbReference>
<evidence type="ECO:0000256" key="1">
    <source>
        <dbReference type="ARBA" id="ARBA00022723"/>
    </source>
</evidence>
<feature type="domain" description="FYVE-type" evidence="7">
    <location>
        <begin position="241"/>
        <end position="323"/>
    </location>
</feature>
<dbReference type="PANTHER" id="PTHR13510:SF44">
    <property type="entry name" value="RABENOSYN-5"/>
    <property type="match status" value="1"/>
</dbReference>
<evidence type="ECO:0000256" key="4">
    <source>
        <dbReference type="ARBA" id="ARBA00022833"/>
    </source>
</evidence>
<dbReference type="GO" id="GO:0098588">
    <property type="term" value="C:bounding membrane of organelle"/>
    <property type="evidence" value="ECO:0007669"/>
    <property type="project" value="UniProtKB-ARBA"/>
</dbReference>
<keyword evidence="2" id="KW-0227">DNA damage</keyword>
<evidence type="ECO:0000256" key="6">
    <source>
        <dbReference type="PROSITE-ProRule" id="PRU00091"/>
    </source>
</evidence>
<evidence type="ECO:0000256" key="3">
    <source>
        <dbReference type="ARBA" id="ARBA00022771"/>
    </source>
</evidence>
<dbReference type="EMBL" id="CCBQ010000027">
    <property type="protein sequence ID" value="CDO93860.1"/>
    <property type="molecule type" value="Genomic_DNA"/>
</dbReference>
<comment type="caution">
    <text evidence="8">The sequence shown here is derived from an EMBL/GenBank/DDBJ whole genome shotgun (WGS) entry which is preliminary data.</text>
</comment>
<dbReference type="GO" id="GO:0032266">
    <property type="term" value="F:phosphatidylinositol-3-phosphate binding"/>
    <property type="evidence" value="ECO:0007669"/>
    <property type="project" value="UniProtKB-ARBA"/>
</dbReference>
<dbReference type="CDD" id="cd15761">
    <property type="entry name" value="FYVE1_Vac1p_like"/>
    <property type="match status" value="1"/>
</dbReference>
<keyword evidence="1" id="KW-0479">Metal-binding</keyword>
<evidence type="ECO:0000313" key="9">
    <source>
        <dbReference type="Proteomes" id="UP000031516"/>
    </source>
</evidence>
<dbReference type="InterPro" id="IPR011011">
    <property type="entry name" value="Znf_FYVE_PHD"/>
</dbReference>
<dbReference type="InterPro" id="IPR013083">
    <property type="entry name" value="Znf_RING/FYVE/PHD"/>
</dbReference>
<keyword evidence="9" id="KW-1185">Reference proteome</keyword>
<dbReference type="GO" id="GO:0006281">
    <property type="term" value="P:DNA repair"/>
    <property type="evidence" value="ECO:0007669"/>
    <property type="project" value="UniProtKB-KW"/>
</dbReference>
<evidence type="ECO:0000313" key="8">
    <source>
        <dbReference type="EMBL" id="CDO93860.1"/>
    </source>
</evidence>
<dbReference type="AlphaFoldDB" id="A0A0A8L6I5"/>
<dbReference type="InterPro" id="IPR013087">
    <property type="entry name" value="Znf_C2H2_type"/>
</dbReference>
<keyword evidence="3 6" id="KW-0863">Zinc-finger</keyword>
<reference evidence="8 9" key="1">
    <citation type="submission" date="2014-03" db="EMBL/GenBank/DDBJ databases">
        <title>The genome of Kluyveromyces dobzhanskii.</title>
        <authorList>
            <person name="Nystedt B."/>
            <person name="Astrom S."/>
        </authorList>
    </citation>
    <scope>NUCLEOTIDE SEQUENCE [LARGE SCALE GENOMIC DNA]</scope>
    <source>
        <strain evidence="8 9">CBS 2104</strain>
    </source>
</reference>
<dbReference type="GO" id="GO:0008270">
    <property type="term" value="F:zinc ion binding"/>
    <property type="evidence" value="ECO:0007669"/>
    <property type="project" value="UniProtKB-KW"/>
</dbReference>
<proteinExistence type="predicted"/>
<dbReference type="GO" id="GO:0003677">
    <property type="term" value="F:DNA binding"/>
    <property type="evidence" value="ECO:0007669"/>
    <property type="project" value="InterPro"/>
</dbReference>
<gene>
    <name evidence="8" type="ORF">KLDO_g2148</name>
</gene>
<dbReference type="InterPro" id="IPR021565">
    <property type="entry name" value="Rbsn_Rab-bd"/>
</dbReference>
<keyword evidence="5" id="KW-0234">DNA repair</keyword>
<feature type="domain" description="FYVE-type" evidence="7">
    <location>
        <begin position="97"/>
        <end position="163"/>
    </location>
</feature>
<dbReference type="Gene3D" id="3.30.160.60">
    <property type="entry name" value="Classic Zinc Finger"/>
    <property type="match status" value="1"/>
</dbReference>
<protein>
    <submittedName>
        <fullName evidence="8">WGS project CCBQ000000000 data, contig 00102</fullName>
    </submittedName>
</protein>
<dbReference type="Gene3D" id="3.30.40.10">
    <property type="entry name" value="Zinc/RING finger domain, C3HC4 (zinc finger)"/>
    <property type="match status" value="2"/>
</dbReference>
<dbReference type="PROSITE" id="PS00028">
    <property type="entry name" value="ZINC_FINGER_C2H2_1"/>
    <property type="match status" value="1"/>
</dbReference>
<dbReference type="Pfam" id="PF01363">
    <property type="entry name" value="FYVE"/>
    <property type="match status" value="1"/>
</dbReference>
<dbReference type="InterPro" id="IPR036531">
    <property type="entry name" value="Rbsn_Rab-bd_sf"/>
</dbReference>
<dbReference type="InterPro" id="IPR000306">
    <property type="entry name" value="Znf_FYVE"/>
</dbReference>
<organism evidence="8 9">
    <name type="scientific">Kluyveromyces dobzhanskii CBS 2104</name>
    <dbReference type="NCBI Taxonomy" id="1427455"/>
    <lineage>
        <taxon>Eukaryota</taxon>
        <taxon>Fungi</taxon>
        <taxon>Dikarya</taxon>
        <taxon>Ascomycota</taxon>
        <taxon>Saccharomycotina</taxon>
        <taxon>Saccharomycetes</taxon>
        <taxon>Saccharomycetales</taxon>
        <taxon>Saccharomycetaceae</taxon>
        <taxon>Kluyveromyces</taxon>
    </lineage>
</organism>
<dbReference type="OrthoDB" id="166134at2759"/>
<evidence type="ECO:0000259" key="7">
    <source>
        <dbReference type="PROSITE" id="PS50178"/>
    </source>
</evidence>
<evidence type="ECO:0000256" key="2">
    <source>
        <dbReference type="ARBA" id="ARBA00022763"/>
    </source>
</evidence>
<dbReference type="PROSITE" id="PS50178">
    <property type="entry name" value="ZF_FYVE"/>
    <property type="match status" value="2"/>
</dbReference>
<dbReference type="InterPro" id="IPR017455">
    <property type="entry name" value="Znf_FYVE-rel"/>
</dbReference>
<dbReference type="SUPFAM" id="SSF140125">
    <property type="entry name" value="Rabenosyn-5 Rab-binding domain-like"/>
    <property type="match status" value="1"/>
</dbReference>
<evidence type="ECO:0000256" key="5">
    <source>
        <dbReference type="ARBA" id="ARBA00023204"/>
    </source>
</evidence>
<dbReference type="InterPro" id="IPR006642">
    <property type="entry name" value="Rad18_UBZ4"/>
</dbReference>
<dbReference type="PANTHER" id="PTHR13510">
    <property type="entry name" value="FYVE-FINGER-CONTAINING RAB5 EFFECTOR PROTEIN RABENOSYN-5-RELATED"/>
    <property type="match status" value="1"/>
</dbReference>
<dbReference type="InterPro" id="IPR052727">
    <property type="entry name" value="Rab4/Rab5_effector"/>
</dbReference>
<keyword evidence="4" id="KW-0862">Zinc</keyword>
<dbReference type="SUPFAM" id="SSF57903">
    <property type="entry name" value="FYVE/PHD zinc finger"/>
    <property type="match status" value="2"/>
</dbReference>
<dbReference type="Proteomes" id="UP000031516">
    <property type="component" value="Unassembled WGS sequence"/>
</dbReference>
<dbReference type="SMART" id="SM00064">
    <property type="entry name" value="FYVE"/>
    <property type="match status" value="2"/>
</dbReference>
<name>A0A0A8L6I5_9SACH</name>
<accession>A0A0A8L6I5</accession>